<evidence type="ECO:0000256" key="2">
    <source>
        <dbReference type="SAM" id="Phobius"/>
    </source>
</evidence>
<dbReference type="PATRIC" id="fig|266835.9.peg.5138"/>
<dbReference type="Proteomes" id="UP000000552">
    <property type="component" value="Chromosome"/>
</dbReference>
<feature type="compositionally biased region" description="Low complexity" evidence="1">
    <location>
        <begin position="138"/>
        <end position="157"/>
    </location>
</feature>
<protein>
    <submittedName>
        <fullName evidence="3">Mll6472 protein</fullName>
    </submittedName>
</protein>
<dbReference type="HOGENOM" id="CLU_1419983_0_0_5"/>
<dbReference type="AlphaFoldDB" id="Q989D6"/>
<keyword evidence="2" id="KW-0472">Membrane</keyword>
<name>Q989D6_RHILO</name>
<accession>Q989D6</accession>
<keyword evidence="2" id="KW-1133">Transmembrane helix</keyword>
<dbReference type="EMBL" id="BA000012">
    <property type="protein sequence ID" value="BAB52761.1"/>
    <property type="molecule type" value="Genomic_DNA"/>
</dbReference>
<dbReference type="KEGG" id="mlo:mll6472"/>
<proteinExistence type="predicted"/>
<gene>
    <name evidence="3" type="ordered locus">mll6472</name>
</gene>
<sequence length="190" mass="20479">MTTISDPHVPTVSAEPIEPQLLGRDASRSRLAVFVGVGLTLFAVLNATAAIYLYRGINDLRTVEGRLEELGAFEQRIVARLDTVNNGFQSRFEKLDSQLQGRFNEINGSIARLEQNPSARDDSGISAAEPVVVTSTVADASSGNSDVAAEPAAAETPRPIKRRSAAPPGPNPAYQRTETPDGKVYYRKIN</sequence>
<evidence type="ECO:0000313" key="3">
    <source>
        <dbReference type="EMBL" id="BAB52761.1"/>
    </source>
</evidence>
<evidence type="ECO:0000313" key="4">
    <source>
        <dbReference type="Proteomes" id="UP000000552"/>
    </source>
</evidence>
<keyword evidence="2" id="KW-0812">Transmembrane</keyword>
<reference evidence="3 4" key="1">
    <citation type="journal article" date="2000" name="DNA Res.">
        <title>Complete genome structure of the nitrogen-fixing symbiotic bacterium Mesorhizobium loti.</title>
        <authorList>
            <person name="Kaneko T."/>
            <person name="Nakamura Y."/>
            <person name="Sato S."/>
            <person name="Asamizu E."/>
            <person name="Kato T."/>
            <person name="Sasamoto S."/>
            <person name="Watanabe A."/>
            <person name="Idesawa K."/>
            <person name="Ishikawa A."/>
            <person name="Kawashima K."/>
            <person name="Kimura T."/>
            <person name="Kishida Y."/>
            <person name="Kiyokawa C."/>
            <person name="Kohara M."/>
            <person name="Matsumoto M."/>
            <person name="Matsuno A."/>
            <person name="Mochizuki Y."/>
            <person name="Nakayama S."/>
            <person name="Nakazaki N."/>
            <person name="Shimpo S."/>
            <person name="Sugimoto M."/>
            <person name="Takeuchi C."/>
            <person name="Yamada M."/>
            <person name="Tabata S."/>
        </authorList>
    </citation>
    <scope>NUCLEOTIDE SEQUENCE [LARGE SCALE GENOMIC DNA]</scope>
    <source>
        <strain evidence="4">LMG 29417 / CECT 9101 / MAFF 303099</strain>
    </source>
</reference>
<organism evidence="3 4">
    <name type="scientific">Mesorhizobium japonicum (strain LMG 29417 / CECT 9101 / MAFF 303099)</name>
    <name type="common">Mesorhizobium loti (strain MAFF 303099)</name>
    <dbReference type="NCBI Taxonomy" id="266835"/>
    <lineage>
        <taxon>Bacteria</taxon>
        <taxon>Pseudomonadati</taxon>
        <taxon>Pseudomonadota</taxon>
        <taxon>Alphaproteobacteria</taxon>
        <taxon>Hyphomicrobiales</taxon>
        <taxon>Phyllobacteriaceae</taxon>
        <taxon>Mesorhizobium</taxon>
    </lineage>
</organism>
<feature type="region of interest" description="Disordered" evidence="1">
    <location>
        <begin position="138"/>
        <end position="190"/>
    </location>
</feature>
<dbReference type="RefSeq" id="WP_010914075.1">
    <property type="nucleotide sequence ID" value="NC_002678.2"/>
</dbReference>
<evidence type="ECO:0000256" key="1">
    <source>
        <dbReference type="SAM" id="MobiDB-lite"/>
    </source>
</evidence>
<feature type="transmembrane region" description="Helical" evidence="2">
    <location>
        <begin position="31"/>
        <end position="54"/>
    </location>
</feature>